<evidence type="ECO:0000313" key="4">
    <source>
        <dbReference type="Proteomes" id="UP000015103"/>
    </source>
</evidence>
<dbReference type="OMA" id="CTVIGKM"/>
<dbReference type="eggNOG" id="KOG0504">
    <property type="taxonomic scope" value="Eukaryota"/>
</dbReference>
<protein>
    <submittedName>
        <fullName evidence="3">ANK_REP_REGION domain-containing protein</fullName>
    </submittedName>
</protein>
<name>T1HRE0_RHOPR</name>
<dbReference type="Proteomes" id="UP000015103">
    <property type="component" value="Unassembled WGS sequence"/>
</dbReference>
<dbReference type="InterPro" id="IPR036770">
    <property type="entry name" value="Ankyrin_rpt-contain_sf"/>
</dbReference>
<dbReference type="PANTHER" id="PTHR24198:SF165">
    <property type="entry name" value="ANKYRIN REPEAT-CONTAINING PROTEIN-RELATED"/>
    <property type="match status" value="1"/>
</dbReference>
<dbReference type="STRING" id="13249.T1HRE0"/>
<organism evidence="3 4">
    <name type="scientific">Rhodnius prolixus</name>
    <name type="common">Triatomid bug</name>
    <dbReference type="NCBI Taxonomy" id="13249"/>
    <lineage>
        <taxon>Eukaryota</taxon>
        <taxon>Metazoa</taxon>
        <taxon>Ecdysozoa</taxon>
        <taxon>Arthropoda</taxon>
        <taxon>Hexapoda</taxon>
        <taxon>Insecta</taxon>
        <taxon>Pterygota</taxon>
        <taxon>Neoptera</taxon>
        <taxon>Paraneoptera</taxon>
        <taxon>Hemiptera</taxon>
        <taxon>Heteroptera</taxon>
        <taxon>Panheteroptera</taxon>
        <taxon>Cimicomorpha</taxon>
        <taxon>Reduviidae</taxon>
        <taxon>Triatominae</taxon>
        <taxon>Rhodnius</taxon>
    </lineage>
</organism>
<dbReference type="InParanoid" id="T1HRE0"/>
<sequence length="362" mass="40501">MSFSELHEAVLKGDCSLVKNLLEKSADPDEPQWEVDGNTPLLLAAPHGFVDIIRTLFSYGCNMNARTIHGETALHLSIVGKKCFFECIDVLLELGCDPNIQENIRGQTPLHALVKYLIISDDYSRTSLKTLRNLFMKCNPNITDCRNRTALHYVASTHTNMLCVEMLVKLGTEIRNTRGETALHEALETDNSLQVIFIIARNSIISEVNVYGETALHIAARKGRTSVMKMLINMGIPVNKKDLNGNTALHLVAERGYERAVELIISSKDVEVNAQNNEGLTPLHVAVESGFLTVVELLLKARNCDVNMKTKEFLTALDLAQQEYRRRSHPQLSEILFKEINRRANDKEVAKETAIGFTSQCP</sequence>
<dbReference type="Gene3D" id="1.25.40.20">
    <property type="entry name" value="Ankyrin repeat-containing domain"/>
    <property type="match status" value="3"/>
</dbReference>
<evidence type="ECO:0000313" key="3">
    <source>
        <dbReference type="EnsemblMetazoa" id="RPRC006610-PA"/>
    </source>
</evidence>
<dbReference type="HOGENOM" id="CLU_000134_48_5_1"/>
<evidence type="ECO:0000256" key="2">
    <source>
        <dbReference type="ARBA" id="ARBA00023043"/>
    </source>
</evidence>
<dbReference type="VEuPathDB" id="VectorBase:RPRC006610"/>
<dbReference type="EnsemblMetazoa" id="RPRC006610-RA">
    <property type="protein sequence ID" value="RPRC006610-PA"/>
    <property type="gene ID" value="RPRC006610"/>
</dbReference>
<proteinExistence type="predicted"/>
<dbReference type="Pfam" id="PF12796">
    <property type="entry name" value="Ank_2"/>
    <property type="match status" value="3"/>
</dbReference>
<dbReference type="SMART" id="SM00248">
    <property type="entry name" value="ANK"/>
    <property type="match status" value="9"/>
</dbReference>
<keyword evidence="1" id="KW-0677">Repeat</keyword>
<reference evidence="3" key="1">
    <citation type="submission" date="2015-05" db="UniProtKB">
        <authorList>
            <consortium name="EnsemblMetazoa"/>
        </authorList>
    </citation>
    <scope>IDENTIFICATION</scope>
</reference>
<keyword evidence="2" id="KW-0040">ANK repeat</keyword>
<keyword evidence="4" id="KW-1185">Reference proteome</keyword>
<dbReference type="SUPFAM" id="SSF48403">
    <property type="entry name" value="Ankyrin repeat"/>
    <property type="match status" value="1"/>
</dbReference>
<accession>T1HRE0</accession>
<dbReference type="InterPro" id="IPR002110">
    <property type="entry name" value="Ankyrin_rpt"/>
</dbReference>
<dbReference type="PROSITE" id="PS50088">
    <property type="entry name" value="ANK_REPEAT"/>
    <property type="match status" value="5"/>
</dbReference>
<dbReference type="PANTHER" id="PTHR24198">
    <property type="entry name" value="ANKYRIN REPEAT AND PROTEIN KINASE DOMAIN-CONTAINING PROTEIN"/>
    <property type="match status" value="1"/>
</dbReference>
<dbReference type="AlphaFoldDB" id="T1HRE0"/>
<evidence type="ECO:0000256" key="1">
    <source>
        <dbReference type="ARBA" id="ARBA00022737"/>
    </source>
</evidence>
<dbReference type="EMBL" id="ACPB03017900">
    <property type="status" value="NOT_ANNOTATED_CDS"/>
    <property type="molecule type" value="Genomic_DNA"/>
</dbReference>
<dbReference type="PROSITE" id="PS50297">
    <property type="entry name" value="ANK_REP_REGION"/>
    <property type="match status" value="3"/>
</dbReference>